<reference evidence="2" key="2">
    <citation type="journal article" date="2010" name="Science">
        <title>The genome of the Western clawed frog Xenopus tropicalis.</title>
        <authorList>
            <person name="Hellsten U."/>
            <person name="Harland R.M."/>
            <person name="Gilchrist M.J."/>
            <person name="Hendrix D."/>
            <person name="Jurka J."/>
            <person name="Kapitonov V."/>
            <person name="Ovcharenko I."/>
            <person name="Putnam N.H."/>
            <person name="Shu S."/>
            <person name="Taher L."/>
            <person name="Blitz I.L."/>
            <person name="Blumberg B."/>
            <person name="Dichmann D.S."/>
            <person name="Dubchak I."/>
            <person name="Amaya E."/>
            <person name="Detter J.C."/>
            <person name="Fletcher R."/>
            <person name="Gerhard D.S."/>
            <person name="Goodstein D."/>
            <person name="Graves T."/>
            <person name="Grigoriev I.V."/>
            <person name="Grimwood J."/>
            <person name="Kawashima T."/>
            <person name="Lindquist E."/>
            <person name="Lucas S.M."/>
            <person name="Mead P.E."/>
            <person name="Mitros T."/>
            <person name="Ogino H."/>
            <person name="Ohta Y."/>
            <person name="Poliakov A.V."/>
            <person name="Pollet N."/>
            <person name="Robert J."/>
            <person name="Salamov A."/>
            <person name="Sater A.K."/>
            <person name="Schmutz J."/>
            <person name="Terry A."/>
            <person name="Vize P.D."/>
            <person name="Warren W.C."/>
            <person name="Wells D."/>
            <person name="Wills A."/>
            <person name="Wilson R.K."/>
            <person name="Zimmerman L.B."/>
            <person name="Zorn A.M."/>
            <person name="Grainger R."/>
            <person name="Grammer T."/>
            <person name="Khokha M.K."/>
            <person name="Richardson P.M."/>
            <person name="Rokhsar D.S."/>
        </authorList>
    </citation>
    <scope>NUCLEOTIDE SEQUENCE [LARGE SCALE GENOMIC DNA]</scope>
    <source>
        <strain evidence="2">Nigerian</strain>
    </source>
</reference>
<reference evidence="2" key="1">
    <citation type="submission" date="2009-11" db="EMBL/GenBank/DDBJ databases">
        <authorList>
            <consortium name="US DOE Joint Genome Institute (JGI-PGF)"/>
            <person name="Ottilar R."/>
            <person name="Schmutz J."/>
            <person name="Salamov A."/>
            <person name="Cheng J.F."/>
            <person name="Lucas S."/>
            <person name="Pitluck S."/>
            <person name="Gundlach H."/>
            <person name="Guo Y."/>
            <person name="Haberer G."/>
            <person name="Nasrallah J."/>
            <person name="Mayer K.F.X."/>
            <person name="van de Peer Y."/>
            <person name="Weigel D."/>
            <person name="Grigoriev I.V."/>
        </authorList>
    </citation>
    <scope>NUCLEOTIDE SEQUENCE</scope>
    <source>
        <strain evidence="2">Nigerian</strain>
    </source>
</reference>
<name>A0A1B8XYK5_XENTR</name>
<accession>A0A1B8XYK5</accession>
<proteinExistence type="predicted"/>
<organism evidence="2">
    <name type="scientific">Xenopus tropicalis</name>
    <name type="common">Western clawed frog</name>
    <name type="synonym">Silurana tropicalis</name>
    <dbReference type="NCBI Taxonomy" id="8364"/>
    <lineage>
        <taxon>Eukaryota</taxon>
        <taxon>Metazoa</taxon>
        <taxon>Chordata</taxon>
        <taxon>Craniata</taxon>
        <taxon>Vertebrata</taxon>
        <taxon>Euteleostomi</taxon>
        <taxon>Amphibia</taxon>
        <taxon>Batrachia</taxon>
        <taxon>Anura</taxon>
        <taxon>Pipoidea</taxon>
        <taxon>Pipidae</taxon>
        <taxon>Xenopodinae</taxon>
        <taxon>Xenopus</taxon>
        <taxon>Silurana</taxon>
    </lineage>
</organism>
<dbReference type="EMBL" id="KV460747">
    <property type="protein sequence ID" value="OCA15724.1"/>
    <property type="molecule type" value="Genomic_DNA"/>
</dbReference>
<gene>
    <name evidence="2" type="ORF">XENTR_v90029311mg</name>
</gene>
<reference evidence="2" key="3">
    <citation type="submission" date="2016-05" db="EMBL/GenBank/DDBJ databases">
        <title>WGS assembly of Xenopus tropicalis.</title>
        <authorList>
            <person name="Sessions A."/>
            <person name="Jenkins J."/>
            <person name="Mitros T."/>
            <person name="Lyons J.T."/>
            <person name="Dichmann D.S."/>
            <person name="Robert J."/>
            <person name="Harland R.M."/>
            <person name="Rokhsar D.S."/>
        </authorList>
    </citation>
    <scope>NUCLEOTIDE SEQUENCE</scope>
    <source>
        <strain evidence="2">Nigerian</strain>
    </source>
</reference>
<feature type="region of interest" description="Disordered" evidence="1">
    <location>
        <begin position="22"/>
        <end position="60"/>
    </location>
</feature>
<dbReference type="AlphaFoldDB" id="A0A1B8XYK5"/>
<protein>
    <submittedName>
        <fullName evidence="2">Uncharacterized protein</fullName>
    </submittedName>
</protein>
<evidence type="ECO:0000313" key="2">
    <source>
        <dbReference type="EMBL" id="OCA15724.1"/>
    </source>
</evidence>
<evidence type="ECO:0000256" key="1">
    <source>
        <dbReference type="SAM" id="MobiDB-lite"/>
    </source>
</evidence>
<sequence>MVHFCTEKKTFVFGKKKEKLLKKKKTVSPPPQLGNRPSEGLFLSEAPPPDPVKEVKPQRERLPRQPIERLLRPEGAWLQFSGGEKGLNIAFFFLKGLIGRCGTCSLCPAPDCCFFFCLCFNPAFVYKCPEEWTPLLTMEQWAGPPPEATDRTCPPEGGASGESIFYWASGAICLNFDVETRRRPKRKDPLYGHIGSGPRGRVCPSLATLVCPTGSRGAQTNVKM</sequence>
<feature type="compositionally biased region" description="Basic and acidic residues" evidence="1">
    <location>
        <begin position="51"/>
        <end position="60"/>
    </location>
</feature>